<gene>
    <name evidence="1" type="ORF">Bfra_004974</name>
</gene>
<dbReference type="Proteomes" id="UP000531561">
    <property type="component" value="Unassembled WGS sequence"/>
</dbReference>
<evidence type="ECO:0000313" key="1">
    <source>
        <dbReference type="EMBL" id="KAF5873513.1"/>
    </source>
</evidence>
<reference evidence="1 2" key="1">
    <citation type="journal article" date="2020" name="Phytopathology">
        <title>A high-quality genome resource of Botrytis fragariae, a new and rapidly spreading fungal pathogen causing strawberry gray mold in the U.S.A.</title>
        <authorList>
            <person name="Wu Y."/>
            <person name="Saski C.A."/>
            <person name="Schnabel G."/>
            <person name="Xiao S."/>
            <person name="Hu M."/>
        </authorList>
    </citation>
    <scope>NUCLEOTIDE SEQUENCE [LARGE SCALE GENOMIC DNA]</scope>
    <source>
        <strain evidence="1 2">BVB16</strain>
    </source>
</reference>
<sequence length="87" mass="9627">MGPRQGLAPALEIEAREEKKPMFINQCKSNQSQPVRKSMLLQQPISGYLVGLPCHLPYVLRLESAHLYEVGKNTPGGLRTVASIGRQ</sequence>
<keyword evidence="2" id="KW-1185">Reference proteome</keyword>
<protein>
    <submittedName>
        <fullName evidence="1">Uncharacterized protein</fullName>
    </submittedName>
</protein>
<organism evidence="1 2">
    <name type="scientific">Botrytis fragariae</name>
    <dbReference type="NCBI Taxonomy" id="1964551"/>
    <lineage>
        <taxon>Eukaryota</taxon>
        <taxon>Fungi</taxon>
        <taxon>Dikarya</taxon>
        <taxon>Ascomycota</taxon>
        <taxon>Pezizomycotina</taxon>
        <taxon>Leotiomycetes</taxon>
        <taxon>Helotiales</taxon>
        <taxon>Sclerotiniaceae</taxon>
        <taxon>Botrytis</taxon>
    </lineage>
</organism>
<dbReference type="AlphaFoldDB" id="A0A8H6EII5"/>
<proteinExistence type="predicted"/>
<name>A0A8H6EII5_9HELO</name>
<dbReference type="GeneID" id="59259056"/>
<evidence type="ECO:0000313" key="2">
    <source>
        <dbReference type="Proteomes" id="UP000531561"/>
    </source>
</evidence>
<comment type="caution">
    <text evidence="1">The sequence shown here is derived from an EMBL/GenBank/DDBJ whole genome shotgun (WGS) entry which is preliminary data.</text>
</comment>
<dbReference type="EMBL" id="JABFCT010000008">
    <property type="protein sequence ID" value="KAF5873513.1"/>
    <property type="molecule type" value="Genomic_DNA"/>
</dbReference>
<accession>A0A8H6EII5</accession>
<dbReference type="RefSeq" id="XP_037192459.1">
    <property type="nucleotide sequence ID" value="XM_037335364.1"/>
</dbReference>